<dbReference type="OrthoDB" id="9927220at2759"/>
<proteinExistence type="predicted"/>
<evidence type="ECO:0000313" key="10">
    <source>
        <dbReference type="EMBL" id="GAU95123.1"/>
    </source>
</evidence>
<feature type="transmembrane region" description="Helical" evidence="8">
    <location>
        <begin position="191"/>
        <end position="213"/>
    </location>
</feature>
<evidence type="ECO:0000256" key="7">
    <source>
        <dbReference type="ARBA" id="ARBA00023224"/>
    </source>
</evidence>
<evidence type="ECO:0000256" key="1">
    <source>
        <dbReference type="ARBA" id="ARBA00004141"/>
    </source>
</evidence>
<dbReference type="PANTHER" id="PTHR24243:SF208">
    <property type="entry name" value="PYROKININ-1 RECEPTOR"/>
    <property type="match status" value="1"/>
</dbReference>
<feature type="transmembrane region" description="Helical" evidence="8">
    <location>
        <begin position="33"/>
        <end position="55"/>
    </location>
</feature>
<feature type="transmembrane region" description="Helical" evidence="8">
    <location>
        <begin position="313"/>
        <end position="333"/>
    </location>
</feature>
<dbReference type="Pfam" id="PF00001">
    <property type="entry name" value="7tm_1"/>
    <property type="match status" value="1"/>
</dbReference>
<name>A0A1D1V8G9_RAMVA</name>
<feature type="domain" description="G-protein coupled receptors family 1 profile" evidence="9">
    <location>
        <begin position="45"/>
        <end position="326"/>
    </location>
</feature>
<dbReference type="EMBL" id="BDGG01000003">
    <property type="protein sequence ID" value="GAU95123.1"/>
    <property type="molecule type" value="Genomic_DNA"/>
</dbReference>
<evidence type="ECO:0000256" key="3">
    <source>
        <dbReference type="ARBA" id="ARBA00022989"/>
    </source>
</evidence>
<evidence type="ECO:0000256" key="8">
    <source>
        <dbReference type="SAM" id="Phobius"/>
    </source>
</evidence>
<keyword evidence="7" id="KW-0807">Transducer</keyword>
<feature type="transmembrane region" description="Helical" evidence="8">
    <location>
        <begin position="67"/>
        <end position="86"/>
    </location>
</feature>
<feature type="transmembrane region" description="Helical" evidence="8">
    <location>
        <begin position="275"/>
        <end position="301"/>
    </location>
</feature>
<dbReference type="PROSITE" id="PS50262">
    <property type="entry name" value="G_PROTEIN_RECEP_F1_2"/>
    <property type="match status" value="1"/>
</dbReference>
<evidence type="ECO:0000259" key="9">
    <source>
        <dbReference type="PROSITE" id="PS50262"/>
    </source>
</evidence>
<feature type="transmembrane region" description="Helical" evidence="8">
    <location>
        <begin position="149"/>
        <end position="171"/>
    </location>
</feature>
<evidence type="ECO:0000313" key="11">
    <source>
        <dbReference type="Proteomes" id="UP000186922"/>
    </source>
</evidence>
<protein>
    <recommendedName>
        <fullName evidence="9">G-protein coupled receptors family 1 profile domain-containing protein</fullName>
    </recommendedName>
</protein>
<dbReference type="PANTHER" id="PTHR24243">
    <property type="entry name" value="G-PROTEIN COUPLED RECEPTOR"/>
    <property type="match status" value="1"/>
</dbReference>
<evidence type="ECO:0000256" key="6">
    <source>
        <dbReference type="ARBA" id="ARBA00023170"/>
    </source>
</evidence>
<evidence type="ECO:0000256" key="5">
    <source>
        <dbReference type="ARBA" id="ARBA00023136"/>
    </source>
</evidence>
<reference evidence="10 11" key="1">
    <citation type="journal article" date="2016" name="Nat. Commun.">
        <title>Extremotolerant tardigrade genome and improved radiotolerance of human cultured cells by tardigrade-unique protein.</title>
        <authorList>
            <person name="Hashimoto T."/>
            <person name="Horikawa D.D."/>
            <person name="Saito Y."/>
            <person name="Kuwahara H."/>
            <person name="Kozuka-Hata H."/>
            <person name="Shin-I T."/>
            <person name="Minakuchi Y."/>
            <person name="Ohishi K."/>
            <person name="Motoyama A."/>
            <person name="Aizu T."/>
            <person name="Enomoto A."/>
            <person name="Kondo K."/>
            <person name="Tanaka S."/>
            <person name="Hara Y."/>
            <person name="Koshikawa S."/>
            <person name="Sagara H."/>
            <person name="Miura T."/>
            <person name="Yokobori S."/>
            <person name="Miyagawa K."/>
            <person name="Suzuki Y."/>
            <person name="Kubo T."/>
            <person name="Oyama M."/>
            <person name="Kohara Y."/>
            <person name="Fujiyama A."/>
            <person name="Arakawa K."/>
            <person name="Katayama T."/>
            <person name="Toyoda A."/>
            <person name="Kunieda T."/>
        </authorList>
    </citation>
    <scope>NUCLEOTIDE SEQUENCE [LARGE SCALE GENOMIC DNA]</scope>
    <source>
        <strain evidence="10 11">YOKOZUNA-1</strain>
    </source>
</reference>
<dbReference type="STRING" id="947166.A0A1D1V8G9"/>
<dbReference type="CDD" id="cd00637">
    <property type="entry name" value="7tm_classA_rhodopsin-like"/>
    <property type="match status" value="1"/>
</dbReference>
<accession>A0A1D1V8G9</accession>
<keyword evidence="3 8" id="KW-1133">Transmembrane helix</keyword>
<keyword evidence="2 8" id="KW-0812">Transmembrane</keyword>
<keyword evidence="4" id="KW-0297">G-protein coupled receptor</keyword>
<gene>
    <name evidence="10" type="primary">RvY_06798-1</name>
    <name evidence="10" type="synonym">RvY_06798.1</name>
    <name evidence="10" type="ORF">RvY_06798</name>
</gene>
<comment type="subcellular location">
    <subcellularLocation>
        <location evidence="1">Membrane</location>
        <topology evidence="1">Multi-pass membrane protein</topology>
    </subcellularLocation>
</comment>
<evidence type="ECO:0000256" key="2">
    <source>
        <dbReference type="ARBA" id="ARBA00022692"/>
    </source>
</evidence>
<dbReference type="InterPro" id="IPR017452">
    <property type="entry name" value="GPCR_Rhodpsn_7TM"/>
</dbReference>
<keyword evidence="5 8" id="KW-0472">Membrane</keyword>
<dbReference type="AlphaFoldDB" id="A0A1D1V8G9"/>
<dbReference type="Gene3D" id="1.20.1070.10">
    <property type="entry name" value="Rhodopsin 7-helix transmembrane proteins"/>
    <property type="match status" value="1"/>
</dbReference>
<keyword evidence="11" id="KW-1185">Reference proteome</keyword>
<feature type="transmembrane region" description="Helical" evidence="8">
    <location>
        <begin position="106"/>
        <end position="128"/>
    </location>
</feature>
<dbReference type="SUPFAM" id="SSF81321">
    <property type="entry name" value="Family A G protein-coupled receptor-like"/>
    <property type="match status" value="1"/>
</dbReference>
<sequence length="340" mass="39192">MDLANLSDYFNQNITRRNFTVFDDRAHWTACPVVLAIIIPIAAVLNGGVCIVLILTRQSQPPFNIYLINLTFSNFCFILCYLPLDIVNSIYVRWTLGRTACAYYQFAYWLFHGCLTNSHVLLTMNRLWAIFFPLHYHRHQIRHRNRATLICVGMWIYVSGFLTIGIVMTPVLVDTVPCTLETDKNLQWAKAAQTVLYDIPLVFLAFAVPLVWYKRRLRRTRPVQVLNARERDKHQSQQQAIAVAMTANSTFDSSKSRDASVLAVRKAMERSYFQLWLVLTSMTVLCWAPLICYYAVVFYGGPYYVHLVEVGTFLYAVTPVIDPILLMIIIPVLRVPRVHT</sequence>
<keyword evidence="6" id="KW-0675">Receptor</keyword>
<evidence type="ECO:0000256" key="4">
    <source>
        <dbReference type="ARBA" id="ARBA00023040"/>
    </source>
</evidence>
<comment type="caution">
    <text evidence="10">The sequence shown here is derived from an EMBL/GenBank/DDBJ whole genome shotgun (WGS) entry which is preliminary data.</text>
</comment>
<organism evidence="10 11">
    <name type="scientific">Ramazzottius varieornatus</name>
    <name type="common">Water bear</name>
    <name type="synonym">Tardigrade</name>
    <dbReference type="NCBI Taxonomy" id="947166"/>
    <lineage>
        <taxon>Eukaryota</taxon>
        <taxon>Metazoa</taxon>
        <taxon>Ecdysozoa</taxon>
        <taxon>Tardigrada</taxon>
        <taxon>Eutardigrada</taxon>
        <taxon>Parachela</taxon>
        <taxon>Hypsibioidea</taxon>
        <taxon>Ramazzottiidae</taxon>
        <taxon>Ramazzottius</taxon>
    </lineage>
</organism>
<dbReference type="InterPro" id="IPR000276">
    <property type="entry name" value="GPCR_Rhodpsn"/>
</dbReference>
<dbReference type="Proteomes" id="UP000186922">
    <property type="component" value="Unassembled WGS sequence"/>
</dbReference>
<dbReference type="GO" id="GO:0004930">
    <property type="term" value="F:G protein-coupled receptor activity"/>
    <property type="evidence" value="ECO:0007669"/>
    <property type="project" value="UniProtKB-KW"/>
</dbReference>
<dbReference type="GO" id="GO:0005886">
    <property type="term" value="C:plasma membrane"/>
    <property type="evidence" value="ECO:0007669"/>
    <property type="project" value="TreeGrafter"/>
</dbReference>